<dbReference type="KEGG" id="mgl:MGL_3422"/>
<keyword evidence="4 8" id="KW-0479">Metal-binding</keyword>
<evidence type="ECO:0000313" key="11">
    <source>
        <dbReference type="Proteomes" id="UP000008837"/>
    </source>
</evidence>
<dbReference type="Proteomes" id="UP000008837">
    <property type="component" value="Unassembled WGS sequence"/>
</dbReference>
<feature type="domain" description="Prenyltransferase alpha-alpha toroid" evidence="9">
    <location>
        <begin position="35"/>
        <end position="228"/>
    </location>
</feature>
<keyword evidence="5" id="KW-0677">Repeat</keyword>
<dbReference type="GO" id="GO:0004663">
    <property type="term" value="F:Rab geranylgeranyltransferase activity"/>
    <property type="evidence" value="ECO:0007669"/>
    <property type="project" value="UniProtKB-UniRule"/>
</dbReference>
<comment type="function">
    <text evidence="8">Catalyzes the transfer of a geranylgeranyl moiety from geranylgeranyl diphosphate to both cysteines of proteins with the C-terminal sequence -XXCC, -XCXC and -CCXX.</text>
</comment>
<dbReference type="GO" id="GO:0046872">
    <property type="term" value="F:metal ion binding"/>
    <property type="evidence" value="ECO:0007669"/>
    <property type="project" value="UniProtKB-KW"/>
</dbReference>
<evidence type="ECO:0000313" key="10">
    <source>
        <dbReference type="EMBL" id="EDP42173.1"/>
    </source>
</evidence>
<dbReference type="PANTHER" id="PTHR11774">
    <property type="entry name" value="GERANYLGERANYL TRANSFERASE TYPE BETA SUBUNIT"/>
    <property type="match status" value="1"/>
</dbReference>
<comment type="cofactor">
    <cofactor evidence="8">
        <name>Zn(2+)</name>
        <dbReference type="ChEBI" id="CHEBI:29105"/>
    </cofactor>
    <text evidence="8">Binds 1 zinc ion per subunit.</text>
</comment>
<keyword evidence="6 8" id="KW-0862">Zinc</keyword>
<reference evidence="10 11" key="1">
    <citation type="journal article" date="2007" name="Proc. Natl. Acad. Sci. U.S.A.">
        <title>Dandruff-associated Malassezia genomes reveal convergent and divergent virulence traits shared with plant and human fungal pathogens.</title>
        <authorList>
            <person name="Xu J."/>
            <person name="Saunders C.W."/>
            <person name="Hu P."/>
            <person name="Grant R.A."/>
            <person name="Boekhout T."/>
            <person name="Kuramae E.E."/>
            <person name="Kronstad J.W."/>
            <person name="Deangelis Y.M."/>
            <person name="Reeder N.L."/>
            <person name="Johnstone K.R."/>
            <person name="Leland M."/>
            <person name="Fieno A.M."/>
            <person name="Begley W.M."/>
            <person name="Sun Y."/>
            <person name="Lacey M.P."/>
            <person name="Chaudhary T."/>
            <person name="Keough T."/>
            <person name="Chu L."/>
            <person name="Sears R."/>
            <person name="Yuan B."/>
            <person name="Dawson T.L.Jr."/>
        </authorList>
    </citation>
    <scope>NUCLEOTIDE SEQUENCE [LARGE SCALE GENOMIC DNA]</scope>
    <source>
        <strain evidence="11">ATCC MYA-4612 / CBS 7966</strain>
    </source>
</reference>
<gene>
    <name evidence="10" type="ORF">MGL_3422</name>
</gene>
<comment type="similarity">
    <text evidence="1 8">Belongs to the protein prenyltransferase subunit beta family.</text>
</comment>
<dbReference type="InterPro" id="IPR045089">
    <property type="entry name" value="PGGT1B-like"/>
</dbReference>
<evidence type="ECO:0000256" key="3">
    <source>
        <dbReference type="ARBA" id="ARBA00022679"/>
    </source>
</evidence>
<name>A8Q967_MALGO</name>
<evidence type="ECO:0000256" key="2">
    <source>
        <dbReference type="ARBA" id="ARBA00022602"/>
    </source>
</evidence>
<comment type="catalytic activity">
    <reaction evidence="7 8">
        <text>geranylgeranyl diphosphate + L-cysteinyl-[protein] = S-geranylgeranyl-L-cysteinyl-[protein] + diphosphate</text>
        <dbReference type="Rhea" id="RHEA:21240"/>
        <dbReference type="Rhea" id="RHEA-COMP:10131"/>
        <dbReference type="Rhea" id="RHEA-COMP:11537"/>
        <dbReference type="ChEBI" id="CHEBI:29950"/>
        <dbReference type="ChEBI" id="CHEBI:33019"/>
        <dbReference type="ChEBI" id="CHEBI:57533"/>
        <dbReference type="ChEBI" id="CHEBI:86021"/>
        <dbReference type="EC" id="2.5.1.60"/>
    </reaction>
</comment>
<dbReference type="GO" id="GO:0005968">
    <property type="term" value="C:Rab-protein geranylgeranyltransferase complex"/>
    <property type="evidence" value="ECO:0007669"/>
    <property type="project" value="UniProtKB-UniRule"/>
</dbReference>
<keyword evidence="3 8" id="KW-0808">Transferase</keyword>
<evidence type="ECO:0000259" key="9">
    <source>
        <dbReference type="Pfam" id="PF00432"/>
    </source>
</evidence>
<dbReference type="SUPFAM" id="SSF48239">
    <property type="entry name" value="Terpenoid cyclases/Protein prenyltransferases"/>
    <property type="match status" value="1"/>
</dbReference>
<comment type="caution">
    <text evidence="10">The sequence shown here is derived from an EMBL/GenBank/DDBJ whole genome shotgun (WGS) entry which is preliminary data.</text>
</comment>
<dbReference type="EC" id="2.5.1.60" evidence="8"/>
<proteinExistence type="inferred from homology"/>
<evidence type="ECO:0000256" key="4">
    <source>
        <dbReference type="ARBA" id="ARBA00022723"/>
    </source>
</evidence>
<evidence type="ECO:0000256" key="1">
    <source>
        <dbReference type="ARBA" id="ARBA00010497"/>
    </source>
</evidence>
<dbReference type="PANTHER" id="PTHR11774:SF11">
    <property type="entry name" value="GERANYLGERANYL TRANSFERASE TYPE-2 SUBUNIT BETA"/>
    <property type="match status" value="1"/>
</dbReference>
<dbReference type="VEuPathDB" id="FungiDB:MGL_3422"/>
<protein>
    <recommendedName>
        <fullName evidence="8">Geranylgeranyl transferase type-2 subunit beta</fullName>
        <ecNumber evidence="8">2.5.1.60</ecNumber>
    </recommendedName>
</protein>
<accession>A8Q967</accession>
<dbReference type="CDD" id="cd02894">
    <property type="entry name" value="GGTase-II"/>
    <property type="match status" value="1"/>
</dbReference>
<evidence type="ECO:0000256" key="6">
    <source>
        <dbReference type="ARBA" id="ARBA00022833"/>
    </source>
</evidence>
<dbReference type="EMBL" id="AAYY01000013">
    <property type="protein sequence ID" value="EDP42173.1"/>
    <property type="molecule type" value="Genomic_DNA"/>
</dbReference>
<dbReference type="InterPro" id="IPR008930">
    <property type="entry name" value="Terpenoid_cyclase/PrenylTrfase"/>
</dbReference>
<dbReference type="STRING" id="425265.A8Q967"/>
<dbReference type="OMA" id="VKRCQCP"/>
<organism evidence="10 11">
    <name type="scientific">Malassezia globosa (strain ATCC MYA-4612 / CBS 7966)</name>
    <name type="common">Dandruff-associated fungus</name>
    <dbReference type="NCBI Taxonomy" id="425265"/>
    <lineage>
        <taxon>Eukaryota</taxon>
        <taxon>Fungi</taxon>
        <taxon>Dikarya</taxon>
        <taxon>Basidiomycota</taxon>
        <taxon>Ustilaginomycotina</taxon>
        <taxon>Malasseziomycetes</taxon>
        <taxon>Malasseziales</taxon>
        <taxon>Malasseziaceae</taxon>
        <taxon>Malassezia</taxon>
    </lineage>
</organism>
<keyword evidence="2 8" id="KW-0637">Prenyltransferase</keyword>
<evidence type="ECO:0000256" key="8">
    <source>
        <dbReference type="RuleBase" id="RU365076"/>
    </source>
</evidence>
<sequence length="246" mass="27237">MRWEMKGANVLFSVGNSCILYWKVGGCAADTHGLVVLGLQQCNGSFQGDKWGETDTRFLYCATNVLAHLGALDELDHEKTIQWVLRCSNFDGGFGLTEGAESHAAQVFTCVGALSILHALDRIDQDTLAWWLVERQVPGGGLNGRPQKLEDVCYSWWVLSSLSLLHRLHWIDSERLCAFILSAQDPERGGIADRPDNVTDVFHTQFGVAGLSLLGYSGLQRVDPTYCMPCHITKALGIQRPFQSRP</sequence>
<dbReference type="RefSeq" id="XP_001729387.1">
    <property type="nucleotide sequence ID" value="XM_001729335.1"/>
</dbReference>
<evidence type="ECO:0000256" key="7">
    <source>
        <dbReference type="ARBA" id="ARBA00047658"/>
    </source>
</evidence>
<dbReference type="GeneID" id="5853694"/>
<dbReference type="Gene3D" id="1.50.10.20">
    <property type="match status" value="1"/>
</dbReference>
<dbReference type="InParanoid" id="A8Q967"/>
<dbReference type="Pfam" id="PF00432">
    <property type="entry name" value="Prenyltrans"/>
    <property type="match status" value="1"/>
</dbReference>
<dbReference type="AlphaFoldDB" id="A8Q967"/>
<keyword evidence="11" id="KW-1185">Reference proteome</keyword>
<dbReference type="InterPro" id="IPR001330">
    <property type="entry name" value="Prenyltrans"/>
</dbReference>
<dbReference type="OrthoDB" id="5428259at2759"/>
<evidence type="ECO:0000256" key="5">
    <source>
        <dbReference type="ARBA" id="ARBA00022737"/>
    </source>
</evidence>
<dbReference type="InterPro" id="IPR026873">
    <property type="entry name" value="Ptb1"/>
</dbReference>